<dbReference type="NCBIfam" id="NF037981">
    <property type="entry name" value="NCS2_1"/>
    <property type="match status" value="1"/>
</dbReference>
<dbReference type="AlphaFoldDB" id="A0A4V2J3W5"/>
<sequence length="441" mass="46832">MLKNIHVTTGIAGLQWLFYIFTNTVVVPLSIGHAFQLPMTEIAGALQRSFILTGILCVLQAWIGHRYAVMDGASGVWWGLTLNLCASASAAGMSLSEVGGGLASGFLLSSLLMIVLGLLGFGSVLQRMFTPVVKGVFLLLLTIQLTMNFFKGMLGVTAGETVQLPVAALSIGLALLTALLHLKGRGLISNFSILIGIIAGWLAYRLLFPHIEPVETSAGALVTLFPWGTPNLQVGIILTACFVGLINMTNTVTCLSSVEKLYKTQTTEGQYKRSYVLTGLFSVFSSLFGLLPFGVFTSSIGFLESTRILRRSAMIIGAGLIAVLGLVPAASRLLSTLPPTVGNAVLFVAYLQMFGTALRSFQTTELNSKTVYRVAAPVLLGISIMNIPPQAFAGLPLFISPLVSNGLVMGVLLALVLEIGVNWGKLSVSPPQSQDGETYQS</sequence>
<gene>
    <name evidence="8" type="ORF">EYB31_20940</name>
</gene>
<keyword evidence="6 7" id="KW-0472">Membrane</keyword>
<protein>
    <submittedName>
        <fullName evidence="8">Uracil/xanthine transporter</fullName>
    </submittedName>
</protein>
<evidence type="ECO:0000256" key="7">
    <source>
        <dbReference type="SAM" id="Phobius"/>
    </source>
</evidence>
<evidence type="ECO:0000256" key="3">
    <source>
        <dbReference type="ARBA" id="ARBA00022448"/>
    </source>
</evidence>
<dbReference type="NCBIfam" id="NF008502">
    <property type="entry name" value="PRK11412.1"/>
    <property type="match status" value="1"/>
</dbReference>
<organism evidence="8 9">
    <name type="scientific">Paenibacillus thalictri</name>
    <dbReference type="NCBI Taxonomy" id="2527873"/>
    <lineage>
        <taxon>Bacteria</taxon>
        <taxon>Bacillati</taxon>
        <taxon>Bacillota</taxon>
        <taxon>Bacilli</taxon>
        <taxon>Bacillales</taxon>
        <taxon>Paenibacillaceae</taxon>
        <taxon>Paenibacillus</taxon>
    </lineage>
</organism>
<evidence type="ECO:0000256" key="1">
    <source>
        <dbReference type="ARBA" id="ARBA00004141"/>
    </source>
</evidence>
<comment type="caution">
    <text evidence="8">The sequence shown here is derived from an EMBL/GenBank/DDBJ whole genome shotgun (WGS) entry which is preliminary data.</text>
</comment>
<keyword evidence="5 7" id="KW-1133">Transmembrane helix</keyword>
<feature type="transmembrane region" description="Helical" evidence="7">
    <location>
        <begin position="162"/>
        <end position="180"/>
    </location>
</feature>
<name>A0A4V2J3W5_9BACL</name>
<feature type="transmembrane region" description="Helical" evidence="7">
    <location>
        <begin position="75"/>
        <end position="95"/>
    </location>
</feature>
<feature type="transmembrane region" description="Helical" evidence="7">
    <location>
        <begin position="315"/>
        <end position="334"/>
    </location>
</feature>
<feature type="transmembrane region" description="Helical" evidence="7">
    <location>
        <begin position="340"/>
        <end position="358"/>
    </location>
</feature>
<comment type="similarity">
    <text evidence="2">Belongs to the nucleobase:cation symporter-2 (NCS2) (TC 2.A.40) family.</text>
</comment>
<feature type="transmembrane region" description="Helical" evidence="7">
    <location>
        <begin position="280"/>
        <end position="303"/>
    </location>
</feature>
<feature type="transmembrane region" description="Helical" evidence="7">
    <location>
        <begin position="187"/>
        <end position="207"/>
    </location>
</feature>
<dbReference type="GO" id="GO:0005886">
    <property type="term" value="C:plasma membrane"/>
    <property type="evidence" value="ECO:0007669"/>
    <property type="project" value="TreeGrafter"/>
</dbReference>
<dbReference type="PANTHER" id="PTHR42810">
    <property type="entry name" value="PURINE PERMEASE C1399.01C-RELATED"/>
    <property type="match status" value="1"/>
</dbReference>
<evidence type="ECO:0000313" key="9">
    <source>
        <dbReference type="Proteomes" id="UP000293142"/>
    </source>
</evidence>
<dbReference type="OrthoDB" id="5597247at2"/>
<dbReference type="EMBL" id="SIRE01000015">
    <property type="protein sequence ID" value="TBL76020.1"/>
    <property type="molecule type" value="Genomic_DNA"/>
</dbReference>
<proteinExistence type="inferred from homology"/>
<dbReference type="InterPro" id="IPR006043">
    <property type="entry name" value="NCS2"/>
</dbReference>
<feature type="transmembrane region" description="Helical" evidence="7">
    <location>
        <begin position="393"/>
        <end position="417"/>
    </location>
</feature>
<dbReference type="Pfam" id="PF00860">
    <property type="entry name" value="Xan_ur_permease"/>
    <property type="match status" value="1"/>
</dbReference>
<feature type="transmembrane region" description="Helical" evidence="7">
    <location>
        <begin position="42"/>
        <end position="63"/>
    </location>
</feature>
<evidence type="ECO:0000313" key="8">
    <source>
        <dbReference type="EMBL" id="TBL76020.1"/>
    </source>
</evidence>
<evidence type="ECO:0000256" key="5">
    <source>
        <dbReference type="ARBA" id="ARBA00022989"/>
    </source>
</evidence>
<feature type="transmembrane region" description="Helical" evidence="7">
    <location>
        <begin position="101"/>
        <end position="125"/>
    </location>
</feature>
<dbReference type="RefSeq" id="WP_131015366.1">
    <property type="nucleotide sequence ID" value="NZ_SIRE01000015.1"/>
</dbReference>
<reference evidence="8 9" key="1">
    <citation type="submission" date="2019-02" db="EMBL/GenBank/DDBJ databases">
        <title>Paenibacillus sp. nov., isolated from surface-sterilized tissue of Thalictrum simplex L.</title>
        <authorList>
            <person name="Tuo L."/>
        </authorList>
    </citation>
    <scope>NUCLEOTIDE SEQUENCE [LARGE SCALE GENOMIC DNA]</scope>
    <source>
        <strain evidence="8 9">N2SHLJ1</strain>
    </source>
</reference>
<dbReference type="Proteomes" id="UP000293142">
    <property type="component" value="Unassembled WGS sequence"/>
</dbReference>
<evidence type="ECO:0000256" key="2">
    <source>
        <dbReference type="ARBA" id="ARBA00008821"/>
    </source>
</evidence>
<dbReference type="GO" id="GO:0042907">
    <property type="term" value="F:xanthine transmembrane transporter activity"/>
    <property type="evidence" value="ECO:0007669"/>
    <property type="project" value="TreeGrafter"/>
</dbReference>
<comment type="subcellular location">
    <subcellularLocation>
        <location evidence="1">Membrane</location>
        <topology evidence="1">Multi-pass membrane protein</topology>
    </subcellularLocation>
</comment>
<feature type="transmembrane region" description="Helical" evidence="7">
    <location>
        <begin position="16"/>
        <end position="36"/>
    </location>
</feature>
<keyword evidence="4 7" id="KW-0812">Transmembrane</keyword>
<keyword evidence="9" id="KW-1185">Reference proteome</keyword>
<feature type="transmembrane region" description="Helical" evidence="7">
    <location>
        <begin position="132"/>
        <end position="150"/>
    </location>
</feature>
<keyword evidence="3" id="KW-0813">Transport</keyword>
<dbReference type="PANTHER" id="PTHR42810:SF1">
    <property type="entry name" value="PURINE PERMEASE YWDJ-RELATED"/>
    <property type="match status" value="1"/>
</dbReference>
<evidence type="ECO:0000256" key="4">
    <source>
        <dbReference type="ARBA" id="ARBA00022692"/>
    </source>
</evidence>
<accession>A0A4V2J3W5</accession>
<evidence type="ECO:0000256" key="6">
    <source>
        <dbReference type="ARBA" id="ARBA00023136"/>
    </source>
</evidence>